<dbReference type="RefSeq" id="WP_228353342.1">
    <property type="nucleotide sequence ID" value="NZ_JACEGA010000001.1"/>
</dbReference>
<keyword evidence="2" id="KW-1185">Reference proteome</keyword>
<reference evidence="1 2" key="1">
    <citation type="submission" date="2020-07" db="EMBL/GenBank/DDBJ databases">
        <title>Characterization and genome sequencing of isolate MD1, a novel member within the family Lachnospiraceae.</title>
        <authorList>
            <person name="Rettenmaier R."/>
            <person name="Di Bello L."/>
            <person name="Zinser C."/>
            <person name="Scheitz K."/>
            <person name="Liebl W."/>
            <person name="Zverlov V."/>
        </authorList>
    </citation>
    <scope>NUCLEOTIDE SEQUENCE [LARGE SCALE GENOMIC DNA]</scope>
    <source>
        <strain evidence="1 2">MD1</strain>
    </source>
</reference>
<evidence type="ECO:0000313" key="1">
    <source>
        <dbReference type="EMBL" id="MBB2183711.1"/>
    </source>
</evidence>
<name>A0A839K4W8_9FIRM</name>
<organism evidence="1 2">
    <name type="scientific">Variimorphobacter saccharofermentans</name>
    <dbReference type="NCBI Taxonomy" id="2755051"/>
    <lineage>
        <taxon>Bacteria</taxon>
        <taxon>Bacillati</taxon>
        <taxon>Bacillota</taxon>
        <taxon>Clostridia</taxon>
        <taxon>Lachnospirales</taxon>
        <taxon>Lachnospiraceae</taxon>
        <taxon>Variimorphobacter</taxon>
    </lineage>
</organism>
<comment type="caution">
    <text evidence="1">The sequence shown here is derived from an EMBL/GenBank/DDBJ whole genome shotgun (WGS) entry which is preliminary data.</text>
</comment>
<dbReference type="EMBL" id="JACEGA010000001">
    <property type="protein sequence ID" value="MBB2183711.1"/>
    <property type="molecule type" value="Genomic_DNA"/>
</dbReference>
<gene>
    <name evidence="1" type="ORF">H0486_12585</name>
</gene>
<proteinExistence type="predicted"/>
<sequence>MTNEKLAAQHYLKTNILGAYETADIIWQSDSEGSTHRTFTDSFVYTDESSHTIERDMVVEDRVFRVHSVFPLKSASTPTKKMLTVIENDLEKTLKNA</sequence>
<dbReference type="Proteomes" id="UP000574276">
    <property type="component" value="Unassembled WGS sequence"/>
</dbReference>
<dbReference type="AlphaFoldDB" id="A0A839K4W8"/>
<accession>A0A839K4W8</accession>
<evidence type="ECO:0000313" key="2">
    <source>
        <dbReference type="Proteomes" id="UP000574276"/>
    </source>
</evidence>
<protein>
    <submittedName>
        <fullName evidence="1">Uncharacterized protein</fullName>
    </submittedName>
</protein>